<dbReference type="GO" id="GO:0016887">
    <property type="term" value="F:ATP hydrolysis activity"/>
    <property type="evidence" value="ECO:0007669"/>
    <property type="project" value="InterPro"/>
</dbReference>
<sequence>MEIISLKNITKKYNPNNIGCFNINIAVKKGEVYGFLGPNGAGKTTVIRQMVGFIKSDNGTGTILGYDVWKDTKNIMKDLGYLSGEVNLPKYMTGISYLKTISEIRGNVDWKYVEKLIEYFDFDSKQKIKKMSKGMKQKVAIISAFMHKPKVLILDEPTSGLDPLMQQKFDTLIKNLQKEETTIFMSSHIFSEIDNTCDKVAIIKKGKIVSETNIKELKNNADKIYELKFITINDYDNFINKKWKIIDTNKVTKIIKVEISQNNINNFLKEITDYQLEYFKELPFNLEQHFIKFYEKEVSFND</sequence>
<comment type="similarity">
    <text evidence="1">Belongs to the ABC transporter superfamily.</text>
</comment>
<keyword evidence="4 6" id="KW-0067">ATP-binding</keyword>
<evidence type="ECO:0000259" key="5">
    <source>
        <dbReference type="PROSITE" id="PS50893"/>
    </source>
</evidence>
<dbReference type="STRING" id="273035.SKUN_001672"/>
<dbReference type="EMBL" id="CP010899">
    <property type="protein sequence ID" value="ALA98529.1"/>
    <property type="molecule type" value="Genomic_DNA"/>
</dbReference>
<dbReference type="Pfam" id="PF00005">
    <property type="entry name" value="ABC_tran"/>
    <property type="match status" value="1"/>
</dbReference>
<dbReference type="Proteomes" id="UP000062963">
    <property type="component" value="Chromosome"/>
</dbReference>
<dbReference type="AlphaFoldDB" id="A0A0K2JIV7"/>
<dbReference type="InterPro" id="IPR050763">
    <property type="entry name" value="ABC_transporter_ATP-binding"/>
</dbReference>
<evidence type="ECO:0000256" key="4">
    <source>
        <dbReference type="ARBA" id="ARBA00022840"/>
    </source>
</evidence>
<protein>
    <submittedName>
        <fullName evidence="6">Antibiotic transport system ATP-binding protein</fullName>
    </submittedName>
</protein>
<dbReference type="Gene3D" id="3.40.50.300">
    <property type="entry name" value="P-loop containing nucleotide triphosphate hydrolases"/>
    <property type="match status" value="1"/>
</dbReference>
<evidence type="ECO:0000256" key="3">
    <source>
        <dbReference type="ARBA" id="ARBA00022741"/>
    </source>
</evidence>
<dbReference type="PROSITE" id="PS50893">
    <property type="entry name" value="ABC_TRANSPORTER_2"/>
    <property type="match status" value="1"/>
</dbReference>
<dbReference type="KEGG" id="skn:SKUN_001672"/>
<feature type="domain" description="ABC transporter" evidence="5">
    <location>
        <begin position="4"/>
        <end position="230"/>
    </location>
</feature>
<dbReference type="InterPro" id="IPR003593">
    <property type="entry name" value="AAA+_ATPase"/>
</dbReference>
<accession>A0A0K2JIV7</accession>
<dbReference type="InterPro" id="IPR003439">
    <property type="entry name" value="ABC_transporter-like_ATP-bd"/>
</dbReference>
<dbReference type="OrthoDB" id="9778547at2"/>
<dbReference type="SUPFAM" id="SSF52540">
    <property type="entry name" value="P-loop containing nucleoside triphosphate hydrolases"/>
    <property type="match status" value="1"/>
</dbReference>
<keyword evidence="2" id="KW-0813">Transport</keyword>
<evidence type="ECO:0000313" key="6">
    <source>
        <dbReference type="EMBL" id="ALA98529.1"/>
    </source>
</evidence>
<dbReference type="CDD" id="cd03230">
    <property type="entry name" value="ABC_DR_subfamily_A"/>
    <property type="match status" value="1"/>
</dbReference>
<evidence type="ECO:0000313" key="7">
    <source>
        <dbReference type="Proteomes" id="UP000062963"/>
    </source>
</evidence>
<reference evidence="6 7" key="1">
    <citation type="journal article" date="2015" name="Genome Announc.">
        <title>Complete Genome Sequence of Spiroplasma kunkelii Strain CR2-3x, Causal Agent of Corn Stunt Disease in Zea mays L.</title>
        <authorList>
            <person name="Davis R.E."/>
            <person name="Shao J."/>
            <person name="Dally E.L."/>
            <person name="Zhao Y."/>
            <person name="Gasparich G.E."/>
            <person name="Gaynor B.J."/>
            <person name="Athey J.C."/>
            <person name="Harrison N.A."/>
            <person name="Donofrio N."/>
        </authorList>
    </citation>
    <scope>NUCLEOTIDE SEQUENCE [LARGE SCALE GENOMIC DNA]</scope>
    <source>
        <strain evidence="6 7">CR2-3x</strain>
    </source>
</reference>
<dbReference type="GO" id="GO:0005524">
    <property type="term" value="F:ATP binding"/>
    <property type="evidence" value="ECO:0007669"/>
    <property type="project" value="UniProtKB-KW"/>
</dbReference>
<dbReference type="PANTHER" id="PTHR42711">
    <property type="entry name" value="ABC TRANSPORTER ATP-BINDING PROTEIN"/>
    <property type="match status" value="1"/>
</dbReference>
<dbReference type="InterPro" id="IPR027417">
    <property type="entry name" value="P-loop_NTPase"/>
</dbReference>
<proteinExistence type="inferred from homology"/>
<dbReference type="PANTHER" id="PTHR42711:SF5">
    <property type="entry name" value="ABC TRANSPORTER ATP-BINDING PROTEIN NATA"/>
    <property type="match status" value="1"/>
</dbReference>
<organism evidence="6 7">
    <name type="scientific">Spiroplasma kunkelii CR2-3x</name>
    <dbReference type="NCBI Taxonomy" id="273035"/>
    <lineage>
        <taxon>Bacteria</taxon>
        <taxon>Bacillati</taxon>
        <taxon>Mycoplasmatota</taxon>
        <taxon>Mollicutes</taxon>
        <taxon>Entomoplasmatales</taxon>
        <taxon>Spiroplasmataceae</taxon>
        <taxon>Spiroplasma</taxon>
    </lineage>
</organism>
<keyword evidence="3" id="KW-0547">Nucleotide-binding</keyword>
<gene>
    <name evidence="6" type="ORF">SKUN_001672</name>
</gene>
<evidence type="ECO:0000256" key="2">
    <source>
        <dbReference type="ARBA" id="ARBA00022448"/>
    </source>
</evidence>
<dbReference type="RefSeq" id="WP_053391530.1">
    <property type="nucleotide sequence ID" value="NZ_CP010899.1"/>
</dbReference>
<name>A0A0K2JIV7_SPIKU</name>
<dbReference type="PATRIC" id="fig|273035.7.peg.2060"/>
<dbReference type="InterPro" id="IPR017871">
    <property type="entry name" value="ABC_transporter-like_CS"/>
</dbReference>
<keyword evidence="7" id="KW-1185">Reference proteome</keyword>
<evidence type="ECO:0000256" key="1">
    <source>
        <dbReference type="ARBA" id="ARBA00005417"/>
    </source>
</evidence>
<dbReference type="SMART" id="SM00382">
    <property type="entry name" value="AAA"/>
    <property type="match status" value="1"/>
</dbReference>
<dbReference type="PROSITE" id="PS00211">
    <property type="entry name" value="ABC_TRANSPORTER_1"/>
    <property type="match status" value="1"/>
</dbReference>